<dbReference type="KEGG" id="lji:ELX58_01030"/>
<protein>
    <submittedName>
        <fullName evidence="1">Uncharacterized protein</fullName>
    </submittedName>
</protein>
<dbReference type="Proteomes" id="UP000294321">
    <property type="component" value="Chromosome"/>
</dbReference>
<sequence>MLTAHWCYKVIQNTRKQLQYIRSISPNHTYHYIQIRLSPEDNKKLGGNGLHYMFINPSSKVIVFPESKYGNHRKYYLTKMQFKPTYGPNYLRLTYDGNQCTRKALFKDIKMGRAYNNQITEIPSIAYLTLKNDWSVTIIIQD</sequence>
<organism evidence="1 2">
    <name type="scientific">Acetilactobacillus jinshanensis</name>
    <dbReference type="NCBI Taxonomy" id="1720083"/>
    <lineage>
        <taxon>Bacteria</taxon>
        <taxon>Bacillati</taxon>
        <taxon>Bacillota</taxon>
        <taxon>Bacilli</taxon>
        <taxon>Lactobacillales</taxon>
        <taxon>Lactobacillaceae</taxon>
        <taxon>Acetilactobacillus</taxon>
    </lineage>
</organism>
<dbReference type="AlphaFoldDB" id="A0A4P6ZJ77"/>
<dbReference type="EMBL" id="CP034726">
    <property type="protein sequence ID" value="QBP17781.1"/>
    <property type="molecule type" value="Genomic_DNA"/>
</dbReference>
<evidence type="ECO:0000313" key="2">
    <source>
        <dbReference type="Proteomes" id="UP000294321"/>
    </source>
</evidence>
<name>A0A4P6ZJ77_9LACO</name>
<gene>
    <name evidence="1" type="ORF">ELX58_01030</name>
</gene>
<dbReference type="RefSeq" id="WP_133441326.1">
    <property type="nucleotide sequence ID" value="NZ_CP034726.1"/>
</dbReference>
<proteinExistence type="predicted"/>
<reference evidence="2" key="1">
    <citation type="submission" date="2018-12" db="EMBL/GenBank/DDBJ databases">
        <title>A new species of lactobacillus.</title>
        <authorList>
            <person name="Jian Y."/>
            <person name="Xin L."/>
            <person name="Hong Z.J."/>
            <person name="Ming L.Z."/>
            <person name="Hong X.Z."/>
        </authorList>
    </citation>
    <scope>NUCLEOTIDE SEQUENCE [LARGE SCALE GENOMIC DNA]</scope>
    <source>
        <strain evidence="2">HSLZ-75</strain>
    </source>
</reference>
<evidence type="ECO:0000313" key="1">
    <source>
        <dbReference type="EMBL" id="QBP17781.1"/>
    </source>
</evidence>
<keyword evidence="2" id="KW-1185">Reference proteome</keyword>
<accession>A0A4P6ZJ77</accession>